<dbReference type="SUPFAM" id="SSF51905">
    <property type="entry name" value="FAD/NAD(P)-binding domain"/>
    <property type="match status" value="1"/>
</dbReference>
<keyword evidence="6" id="KW-1185">Reference proteome</keyword>
<dbReference type="GO" id="GO:0044550">
    <property type="term" value="P:secondary metabolite biosynthetic process"/>
    <property type="evidence" value="ECO:0007669"/>
    <property type="project" value="TreeGrafter"/>
</dbReference>
<dbReference type="OrthoDB" id="417877at2759"/>
<dbReference type="GO" id="GO:0016491">
    <property type="term" value="F:oxidoreductase activity"/>
    <property type="evidence" value="ECO:0007669"/>
    <property type="project" value="UniProtKB-KW"/>
</dbReference>
<accession>A0A225AWR9</accession>
<evidence type="ECO:0000313" key="6">
    <source>
        <dbReference type="Proteomes" id="UP000214365"/>
    </source>
</evidence>
<feature type="domain" description="FAD-binding" evidence="4">
    <location>
        <begin position="6"/>
        <end position="364"/>
    </location>
</feature>
<dbReference type="InterPro" id="IPR002938">
    <property type="entry name" value="FAD-bd"/>
</dbReference>
<comment type="caution">
    <text evidence="5">The sequence shown here is derived from an EMBL/GenBank/DDBJ whole genome shotgun (WGS) entry which is preliminary data.</text>
</comment>
<keyword evidence="3" id="KW-0560">Oxidoreductase</keyword>
<dbReference type="Pfam" id="PF01494">
    <property type="entry name" value="FAD_binding_3"/>
    <property type="match status" value="1"/>
</dbReference>
<proteinExistence type="predicted"/>
<keyword evidence="1" id="KW-0285">Flavoprotein</keyword>
<dbReference type="EMBL" id="LFMY01000006">
    <property type="protein sequence ID" value="OKL60059.1"/>
    <property type="molecule type" value="Genomic_DNA"/>
</dbReference>
<dbReference type="InterPro" id="IPR051104">
    <property type="entry name" value="FAD_monoxygenase"/>
</dbReference>
<dbReference type="AlphaFoldDB" id="A0A225AWR9"/>
<dbReference type="GeneID" id="31004490"/>
<sequence>MSKSLDIVIVGAGIGGLTLAIGLEHRNIPYTLYEAATQFSAIGAGVGLGPNALRAMAIMDPVLREMYNGISSGNLTPNKEHVAMDVMYAEEGLGEKHGWQPAPFGAECYERTSAHRKDLLDIMTSRINRERVRFGKRVDSVRQDENGVTITFKDGETVQADLLIGADGIRGPTRQAVLGEQYPDKVSATYSGKYVYRSIAPMKEALDILGQHAGDARTFLGPGVNFITYPISRGTEYNMVAIKVTDEPWSLPQWTQEVTREEMAADFEGVDRRIVKLLDWAQPLRWALWHHYDTPTYYNDRICLLGDSAHATTPHQASGAGQCIEDALVMSHLLGLIQHRKHVPYAFKVYDALRRPRAQKVVQTSQELGKIYTLTSPELTDMDSIVENLNHRFLWIWEHDIEGDLKTATEQFKALVEEARL</sequence>
<dbReference type="PRINTS" id="PR00420">
    <property type="entry name" value="RNGMNOXGNASE"/>
</dbReference>
<evidence type="ECO:0000256" key="3">
    <source>
        <dbReference type="ARBA" id="ARBA00023002"/>
    </source>
</evidence>
<reference evidence="5 6" key="1">
    <citation type="submission" date="2015-06" db="EMBL/GenBank/DDBJ databases">
        <title>Talaromyces atroroseus IBT 11181 draft genome.</title>
        <authorList>
            <person name="Rasmussen K.B."/>
            <person name="Rasmussen S."/>
            <person name="Petersen B."/>
            <person name="Sicheritz-Ponten T."/>
            <person name="Mortensen U.H."/>
            <person name="Thrane U."/>
        </authorList>
    </citation>
    <scope>NUCLEOTIDE SEQUENCE [LARGE SCALE GENOMIC DNA]</scope>
    <source>
        <strain evidence="5 6">IBT 11181</strain>
    </source>
</reference>
<dbReference type="SUPFAM" id="SSF54373">
    <property type="entry name" value="FAD-linked reductases, C-terminal domain"/>
    <property type="match status" value="1"/>
</dbReference>
<organism evidence="5 6">
    <name type="scientific">Talaromyces atroroseus</name>
    <dbReference type="NCBI Taxonomy" id="1441469"/>
    <lineage>
        <taxon>Eukaryota</taxon>
        <taxon>Fungi</taxon>
        <taxon>Dikarya</taxon>
        <taxon>Ascomycota</taxon>
        <taxon>Pezizomycotina</taxon>
        <taxon>Eurotiomycetes</taxon>
        <taxon>Eurotiomycetidae</taxon>
        <taxon>Eurotiales</taxon>
        <taxon>Trichocomaceae</taxon>
        <taxon>Talaromyces</taxon>
        <taxon>Talaromyces sect. Trachyspermi</taxon>
    </lineage>
</organism>
<keyword evidence="2" id="KW-0274">FAD</keyword>
<dbReference type="Gene3D" id="3.50.50.60">
    <property type="entry name" value="FAD/NAD(P)-binding domain"/>
    <property type="match status" value="1"/>
</dbReference>
<evidence type="ECO:0000313" key="5">
    <source>
        <dbReference type="EMBL" id="OKL60059.1"/>
    </source>
</evidence>
<gene>
    <name evidence="5" type="ORF">UA08_04735</name>
</gene>
<evidence type="ECO:0000256" key="1">
    <source>
        <dbReference type="ARBA" id="ARBA00022630"/>
    </source>
</evidence>
<dbReference type="RefSeq" id="XP_020120180.1">
    <property type="nucleotide sequence ID" value="XM_020267037.1"/>
</dbReference>
<name>A0A225AWR9_TALAT</name>
<evidence type="ECO:0000256" key="2">
    <source>
        <dbReference type="ARBA" id="ARBA00022827"/>
    </source>
</evidence>
<dbReference type="PANTHER" id="PTHR46720:SF3">
    <property type="entry name" value="FAD-BINDING DOMAIN-CONTAINING PROTEIN-RELATED"/>
    <property type="match status" value="1"/>
</dbReference>
<dbReference type="STRING" id="1441469.A0A225AWR9"/>
<protein>
    <recommendedName>
        <fullName evidence="4">FAD-binding domain-containing protein</fullName>
    </recommendedName>
</protein>
<dbReference type="InterPro" id="IPR036188">
    <property type="entry name" value="FAD/NAD-bd_sf"/>
</dbReference>
<evidence type="ECO:0000259" key="4">
    <source>
        <dbReference type="Pfam" id="PF01494"/>
    </source>
</evidence>
<dbReference type="GO" id="GO:0071949">
    <property type="term" value="F:FAD binding"/>
    <property type="evidence" value="ECO:0007669"/>
    <property type="project" value="InterPro"/>
</dbReference>
<dbReference type="Proteomes" id="UP000214365">
    <property type="component" value="Unassembled WGS sequence"/>
</dbReference>
<dbReference type="PANTHER" id="PTHR46720">
    <property type="entry name" value="HYDROXYLASE, PUTATIVE (AFU_ORTHOLOGUE AFUA_3G01460)-RELATED"/>
    <property type="match status" value="1"/>
</dbReference>